<dbReference type="RefSeq" id="WP_336596099.1">
    <property type="nucleotide sequence ID" value="NZ_SJDU01000530.1"/>
</dbReference>
<dbReference type="InterPro" id="IPR002156">
    <property type="entry name" value="RNaseH_domain"/>
</dbReference>
<feature type="domain" description="RNase H type-1" evidence="1">
    <location>
        <begin position="1"/>
        <end position="50"/>
    </location>
</feature>
<gene>
    <name evidence="2" type="ORF">EZH24_12090</name>
</gene>
<feature type="non-terminal residue" evidence="2">
    <location>
        <position position="50"/>
    </location>
</feature>
<dbReference type="PROSITE" id="PS50879">
    <property type="entry name" value="RNASE_H_1"/>
    <property type="match status" value="1"/>
</dbReference>
<organism evidence="2 3">
    <name type="scientific">Brachyspira catarrhinii</name>
    <dbReference type="NCBI Taxonomy" id="2528966"/>
    <lineage>
        <taxon>Bacteria</taxon>
        <taxon>Pseudomonadati</taxon>
        <taxon>Spirochaetota</taxon>
        <taxon>Spirochaetia</taxon>
        <taxon>Brachyspirales</taxon>
        <taxon>Brachyspiraceae</taxon>
        <taxon>Brachyspira</taxon>
    </lineage>
</organism>
<name>A0ABY2TPL2_9SPIR</name>
<dbReference type="EMBL" id="SJDU01000530">
    <property type="protein sequence ID" value="TKZ27217.1"/>
    <property type="molecule type" value="Genomic_DNA"/>
</dbReference>
<dbReference type="InterPro" id="IPR036397">
    <property type="entry name" value="RNaseH_sf"/>
</dbReference>
<evidence type="ECO:0000313" key="2">
    <source>
        <dbReference type="EMBL" id="TKZ27217.1"/>
    </source>
</evidence>
<sequence>MDNIIIYTDGGCRGNPGLGAWASILISEKHALRLEIGESENNTTNNKMEM</sequence>
<dbReference type="Gene3D" id="3.30.420.10">
    <property type="entry name" value="Ribonuclease H-like superfamily/Ribonuclease H"/>
    <property type="match status" value="1"/>
</dbReference>
<dbReference type="InterPro" id="IPR012337">
    <property type="entry name" value="RNaseH-like_sf"/>
</dbReference>
<reference evidence="2 3" key="1">
    <citation type="journal article" date="2019" name="Anaerobe">
        <title>Brachyspira catarrhinii sp. nov., an anaerobic intestinal spirochaete isolated from vervet monkeys may have been misidentified as Brachyspira aalborgi in previous studies.</title>
        <authorList>
            <person name="Phillips N.D."/>
            <person name="La T."/>
            <person name="Hampson D.J."/>
        </authorList>
    </citation>
    <scope>NUCLEOTIDE SEQUENCE [LARGE SCALE GENOMIC DNA]</scope>
    <source>
        <strain evidence="2 3">Z12</strain>
    </source>
</reference>
<comment type="caution">
    <text evidence="2">The sequence shown here is derived from an EMBL/GenBank/DDBJ whole genome shotgun (WGS) entry which is preliminary data.</text>
</comment>
<dbReference type="SUPFAM" id="SSF53098">
    <property type="entry name" value="Ribonuclease H-like"/>
    <property type="match status" value="1"/>
</dbReference>
<evidence type="ECO:0000313" key="3">
    <source>
        <dbReference type="Proteomes" id="UP000310168"/>
    </source>
</evidence>
<evidence type="ECO:0000259" key="1">
    <source>
        <dbReference type="PROSITE" id="PS50879"/>
    </source>
</evidence>
<dbReference type="Proteomes" id="UP000310168">
    <property type="component" value="Unassembled WGS sequence"/>
</dbReference>
<keyword evidence="3" id="KW-1185">Reference proteome</keyword>
<dbReference type="Pfam" id="PF00075">
    <property type="entry name" value="RNase_H"/>
    <property type="match status" value="1"/>
</dbReference>
<accession>A0ABY2TPL2</accession>
<protein>
    <submittedName>
        <fullName evidence="2">Ribonuclease HI</fullName>
    </submittedName>
</protein>
<proteinExistence type="predicted"/>